<evidence type="ECO:0000313" key="3">
    <source>
        <dbReference type="Proteomes" id="UP001238450"/>
    </source>
</evidence>
<dbReference type="Proteomes" id="UP001238450">
    <property type="component" value="Unassembled WGS sequence"/>
</dbReference>
<proteinExistence type="predicted"/>
<dbReference type="PANTHER" id="PTHR35788:SF1">
    <property type="entry name" value="EXPORTED PROTEIN"/>
    <property type="match status" value="1"/>
</dbReference>
<evidence type="ECO:0000313" key="2">
    <source>
        <dbReference type="EMBL" id="MDQ0416951.1"/>
    </source>
</evidence>
<dbReference type="EMBL" id="JAUSUV010000004">
    <property type="protein sequence ID" value="MDQ0416951.1"/>
    <property type="molecule type" value="Genomic_DNA"/>
</dbReference>
<accession>A0AAJ1WTF8</accession>
<feature type="compositionally biased region" description="Basic and acidic residues" evidence="1">
    <location>
        <begin position="1"/>
        <end position="15"/>
    </location>
</feature>
<dbReference type="PANTHER" id="PTHR35788">
    <property type="entry name" value="EXPORTED PROTEIN-RELATED"/>
    <property type="match status" value="1"/>
</dbReference>
<dbReference type="InterPro" id="IPR052913">
    <property type="entry name" value="Glycopeptide_resist_protein"/>
</dbReference>
<gene>
    <name evidence="2" type="ORF">J2Z48_001123</name>
</gene>
<reference evidence="2 3" key="1">
    <citation type="submission" date="2023-07" db="EMBL/GenBank/DDBJ databases">
        <title>Genomic Encyclopedia of Type Strains, Phase IV (KMG-IV): sequencing the most valuable type-strain genomes for metagenomic binning, comparative biology and taxonomic classification.</title>
        <authorList>
            <person name="Goeker M."/>
        </authorList>
    </citation>
    <scope>NUCLEOTIDE SEQUENCE [LARGE SCALE GENOMIC DNA]</scope>
    <source>
        <strain evidence="2 3">DSM 46876</strain>
    </source>
</reference>
<evidence type="ECO:0000256" key="1">
    <source>
        <dbReference type="SAM" id="MobiDB-lite"/>
    </source>
</evidence>
<organism evidence="2 3">
    <name type="scientific">Croceifilum oryzae</name>
    <dbReference type="NCBI Taxonomy" id="1553429"/>
    <lineage>
        <taxon>Bacteria</taxon>
        <taxon>Bacillati</taxon>
        <taxon>Bacillota</taxon>
        <taxon>Bacilli</taxon>
        <taxon>Bacillales</taxon>
        <taxon>Thermoactinomycetaceae</taxon>
        <taxon>Croceifilum</taxon>
    </lineage>
</organism>
<dbReference type="InterPro" id="IPR007391">
    <property type="entry name" value="Vancomycin_resist_VanW"/>
</dbReference>
<comment type="caution">
    <text evidence="2">The sequence shown here is derived from an EMBL/GenBank/DDBJ whole genome shotgun (WGS) entry which is preliminary data.</text>
</comment>
<keyword evidence="3" id="KW-1185">Reference proteome</keyword>
<dbReference type="Pfam" id="PF04294">
    <property type="entry name" value="VanW"/>
    <property type="match status" value="1"/>
</dbReference>
<sequence>MKEEATESVESEQKAKAQITRRISHSKEVPYVPPGRDATVSWGGPDFSFKNNYNKPMVIRITISSGTIQINTYTDPEAERGKNPPLPPENFSKSTDSGVVRER</sequence>
<feature type="region of interest" description="Disordered" evidence="1">
    <location>
        <begin position="73"/>
        <end position="103"/>
    </location>
</feature>
<dbReference type="RefSeq" id="WP_370872881.1">
    <property type="nucleotide sequence ID" value="NZ_JAUSUV010000004.1"/>
</dbReference>
<feature type="region of interest" description="Disordered" evidence="1">
    <location>
        <begin position="1"/>
        <end position="46"/>
    </location>
</feature>
<protein>
    <submittedName>
        <fullName evidence="2">Vancomycin resistance protein YoaR</fullName>
    </submittedName>
</protein>
<dbReference type="AlphaFoldDB" id="A0AAJ1WTF8"/>
<name>A0AAJ1WTF8_9BACL</name>